<gene>
    <name evidence="1" type="ORF">OD750_017670</name>
</gene>
<sequence>MKGEIGVTIYGALSNSATIRVPGRNNPAIALQSDTLKSLIDQIRGVEKLVAAGELAEAGDELSGVSEFLENLYRGLIADITAEGESLV</sequence>
<proteinExistence type="predicted"/>
<comment type="caution">
    <text evidence="1">The sequence shown here is derived from an EMBL/GenBank/DDBJ whole genome shotgun (WGS) entry which is preliminary data.</text>
</comment>
<name>A0A9X3YL88_9GAMM</name>
<organism evidence="1 2">
    <name type="scientific">Tahibacter soli</name>
    <dbReference type="NCBI Taxonomy" id="2983605"/>
    <lineage>
        <taxon>Bacteria</taxon>
        <taxon>Pseudomonadati</taxon>
        <taxon>Pseudomonadota</taxon>
        <taxon>Gammaproteobacteria</taxon>
        <taxon>Lysobacterales</taxon>
        <taxon>Rhodanobacteraceae</taxon>
        <taxon>Tahibacter</taxon>
    </lineage>
</organism>
<protein>
    <submittedName>
        <fullName evidence="1">Uncharacterized protein</fullName>
    </submittedName>
</protein>
<accession>A0A9X3YL88</accession>
<reference evidence="1" key="1">
    <citation type="submission" date="2023-02" db="EMBL/GenBank/DDBJ databases">
        <title>Tahibacter soli sp. nov. isolated from soil.</title>
        <authorList>
            <person name="Baek J.H."/>
            <person name="Lee J.K."/>
            <person name="Choi D.G."/>
            <person name="Jeon C.O."/>
        </authorList>
    </citation>
    <scope>NUCLEOTIDE SEQUENCE</scope>
    <source>
        <strain evidence="1">BL</strain>
    </source>
</reference>
<dbReference type="InterPro" id="IPR053801">
    <property type="entry name" value="DUF6959"/>
</dbReference>
<dbReference type="RefSeq" id="WP_263545126.1">
    <property type="nucleotide sequence ID" value="NZ_JAOVZO020000018.1"/>
</dbReference>
<dbReference type="Pfam" id="PF22281">
    <property type="entry name" value="DUF6959"/>
    <property type="match status" value="1"/>
</dbReference>
<dbReference type="EMBL" id="JAOVZO020000018">
    <property type="protein sequence ID" value="MDC8014379.1"/>
    <property type="molecule type" value="Genomic_DNA"/>
</dbReference>
<dbReference type="AlphaFoldDB" id="A0A9X3YL88"/>
<evidence type="ECO:0000313" key="1">
    <source>
        <dbReference type="EMBL" id="MDC8014379.1"/>
    </source>
</evidence>
<dbReference type="Proteomes" id="UP001139971">
    <property type="component" value="Unassembled WGS sequence"/>
</dbReference>
<keyword evidence="2" id="KW-1185">Reference proteome</keyword>
<evidence type="ECO:0000313" key="2">
    <source>
        <dbReference type="Proteomes" id="UP001139971"/>
    </source>
</evidence>